<sequence>MKPFPHFDNLENVFGKDSVNGKQATSAIDFVDEIDQNNVALDDIDEIMNITAIPTLAVAEGLLKQWISLWKVLQNLNPRDKSMMSLLEDVKKWVEDLVE</sequence>
<dbReference type="AlphaFoldDB" id="A0AAW1WDF5"/>
<organism evidence="1 2">
    <name type="scientific">Rubus argutus</name>
    <name type="common">Southern blackberry</name>
    <dbReference type="NCBI Taxonomy" id="59490"/>
    <lineage>
        <taxon>Eukaryota</taxon>
        <taxon>Viridiplantae</taxon>
        <taxon>Streptophyta</taxon>
        <taxon>Embryophyta</taxon>
        <taxon>Tracheophyta</taxon>
        <taxon>Spermatophyta</taxon>
        <taxon>Magnoliopsida</taxon>
        <taxon>eudicotyledons</taxon>
        <taxon>Gunneridae</taxon>
        <taxon>Pentapetalae</taxon>
        <taxon>rosids</taxon>
        <taxon>fabids</taxon>
        <taxon>Rosales</taxon>
        <taxon>Rosaceae</taxon>
        <taxon>Rosoideae</taxon>
        <taxon>Rosoideae incertae sedis</taxon>
        <taxon>Rubus</taxon>
    </lineage>
</organism>
<evidence type="ECO:0000313" key="2">
    <source>
        <dbReference type="Proteomes" id="UP001457282"/>
    </source>
</evidence>
<dbReference type="EMBL" id="JBEDUW010000006">
    <property type="protein sequence ID" value="KAK9922696.1"/>
    <property type="molecule type" value="Genomic_DNA"/>
</dbReference>
<dbReference type="Proteomes" id="UP001457282">
    <property type="component" value="Unassembled WGS sequence"/>
</dbReference>
<evidence type="ECO:0000313" key="1">
    <source>
        <dbReference type="EMBL" id="KAK9922696.1"/>
    </source>
</evidence>
<reference evidence="1 2" key="1">
    <citation type="journal article" date="2023" name="G3 (Bethesda)">
        <title>A chromosome-length genome assembly and annotation of blackberry (Rubus argutus, cv. 'Hillquist').</title>
        <authorList>
            <person name="Bruna T."/>
            <person name="Aryal R."/>
            <person name="Dudchenko O."/>
            <person name="Sargent D.J."/>
            <person name="Mead D."/>
            <person name="Buti M."/>
            <person name="Cavallini A."/>
            <person name="Hytonen T."/>
            <person name="Andres J."/>
            <person name="Pham M."/>
            <person name="Weisz D."/>
            <person name="Mascagni F."/>
            <person name="Usai G."/>
            <person name="Natali L."/>
            <person name="Bassil N."/>
            <person name="Fernandez G.E."/>
            <person name="Lomsadze A."/>
            <person name="Armour M."/>
            <person name="Olukolu B."/>
            <person name="Poorten T."/>
            <person name="Britton C."/>
            <person name="Davik J."/>
            <person name="Ashrafi H."/>
            <person name="Aiden E.L."/>
            <person name="Borodovsky M."/>
            <person name="Worthington M."/>
        </authorList>
    </citation>
    <scope>NUCLEOTIDE SEQUENCE [LARGE SCALE GENOMIC DNA]</scope>
    <source>
        <strain evidence="1">PI 553951</strain>
    </source>
</reference>
<protein>
    <submittedName>
        <fullName evidence="1">Uncharacterized protein</fullName>
    </submittedName>
</protein>
<gene>
    <name evidence="1" type="ORF">M0R45_031149</name>
</gene>
<keyword evidence="2" id="KW-1185">Reference proteome</keyword>
<comment type="caution">
    <text evidence="1">The sequence shown here is derived from an EMBL/GenBank/DDBJ whole genome shotgun (WGS) entry which is preliminary data.</text>
</comment>
<accession>A0AAW1WDF5</accession>
<name>A0AAW1WDF5_RUBAR</name>
<proteinExistence type="predicted"/>